<dbReference type="EMBL" id="JADYXP020000007">
    <property type="protein sequence ID" value="KAL0120352.1"/>
    <property type="molecule type" value="Genomic_DNA"/>
</dbReference>
<proteinExistence type="predicted"/>
<evidence type="ECO:0000313" key="3">
    <source>
        <dbReference type="Proteomes" id="UP001430953"/>
    </source>
</evidence>
<dbReference type="PROSITE" id="PS51029">
    <property type="entry name" value="MADF"/>
    <property type="match status" value="1"/>
</dbReference>
<accession>A0AAW2G1G9</accession>
<dbReference type="Proteomes" id="UP001430953">
    <property type="component" value="Unassembled WGS sequence"/>
</dbReference>
<dbReference type="AlphaFoldDB" id="A0AAW2G1G9"/>
<gene>
    <name evidence="2" type="ORF">PUN28_008185</name>
</gene>
<protein>
    <recommendedName>
        <fullName evidence="1">MADF domain-containing protein</fullName>
    </recommendedName>
</protein>
<evidence type="ECO:0000259" key="1">
    <source>
        <dbReference type="PROSITE" id="PS51029"/>
    </source>
</evidence>
<feature type="domain" description="MADF" evidence="1">
    <location>
        <begin position="36"/>
        <end position="104"/>
    </location>
</feature>
<sequence length="104" mass="12166">MKLLFTDNVCLKNSFPSSTIVEKKKRRSLSFDEEEMLILEVQKREPLWNFQLDVKYRNSKVVKQLWQEVSEALNGSISSEAAKTKFKSLHDIFRKIVQSENKAS</sequence>
<comment type="caution">
    <text evidence="2">The sequence shown here is derived from an EMBL/GenBank/DDBJ whole genome shotgun (WGS) entry which is preliminary data.</text>
</comment>
<evidence type="ECO:0000313" key="2">
    <source>
        <dbReference type="EMBL" id="KAL0120352.1"/>
    </source>
</evidence>
<dbReference type="InterPro" id="IPR006578">
    <property type="entry name" value="MADF-dom"/>
</dbReference>
<keyword evidence="3" id="KW-1185">Reference proteome</keyword>
<name>A0AAW2G1G9_9HYME</name>
<organism evidence="2 3">
    <name type="scientific">Cardiocondyla obscurior</name>
    <dbReference type="NCBI Taxonomy" id="286306"/>
    <lineage>
        <taxon>Eukaryota</taxon>
        <taxon>Metazoa</taxon>
        <taxon>Ecdysozoa</taxon>
        <taxon>Arthropoda</taxon>
        <taxon>Hexapoda</taxon>
        <taxon>Insecta</taxon>
        <taxon>Pterygota</taxon>
        <taxon>Neoptera</taxon>
        <taxon>Endopterygota</taxon>
        <taxon>Hymenoptera</taxon>
        <taxon>Apocrita</taxon>
        <taxon>Aculeata</taxon>
        <taxon>Formicoidea</taxon>
        <taxon>Formicidae</taxon>
        <taxon>Myrmicinae</taxon>
        <taxon>Cardiocondyla</taxon>
    </lineage>
</organism>
<dbReference type="Pfam" id="PF10545">
    <property type="entry name" value="MADF_DNA_bdg"/>
    <property type="match status" value="1"/>
</dbReference>
<reference evidence="2 3" key="1">
    <citation type="submission" date="2023-03" db="EMBL/GenBank/DDBJ databases">
        <title>High recombination rates correlate with genetic variation in Cardiocondyla obscurior ants.</title>
        <authorList>
            <person name="Errbii M."/>
        </authorList>
    </citation>
    <scope>NUCLEOTIDE SEQUENCE [LARGE SCALE GENOMIC DNA]</scope>
    <source>
        <strain evidence="2">Alpha-2009</strain>
        <tissue evidence="2">Whole body</tissue>
    </source>
</reference>